<dbReference type="PANTHER" id="PTHR43884">
    <property type="entry name" value="ACYL-COA DEHYDROGENASE"/>
    <property type="match status" value="1"/>
</dbReference>
<keyword evidence="4 6" id="KW-0274">FAD</keyword>
<accession>A0AB39KUS4</accession>
<keyword evidence="3 6" id="KW-0285">Flavoprotein</keyword>
<feature type="domain" description="Acyl-CoA oxidase/dehydrogenase middle" evidence="8">
    <location>
        <begin position="122"/>
        <end position="215"/>
    </location>
</feature>
<organism evidence="10">
    <name type="scientific">Caulobacter sp. 73W</name>
    <dbReference type="NCBI Taxonomy" id="3161137"/>
    <lineage>
        <taxon>Bacteria</taxon>
        <taxon>Pseudomonadati</taxon>
        <taxon>Pseudomonadota</taxon>
        <taxon>Alphaproteobacteria</taxon>
        <taxon>Caulobacterales</taxon>
        <taxon>Caulobacteraceae</taxon>
        <taxon>Caulobacter</taxon>
    </lineage>
</organism>
<name>A0AB39KUS4_9CAUL</name>
<dbReference type="InterPro" id="IPR013786">
    <property type="entry name" value="AcylCoA_DH/ox_N"/>
</dbReference>
<dbReference type="RefSeq" id="WP_369060259.1">
    <property type="nucleotide sequence ID" value="NZ_CP158375.1"/>
</dbReference>
<comment type="cofactor">
    <cofactor evidence="1 6">
        <name>FAD</name>
        <dbReference type="ChEBI" id="CHEBI:57692"/>
    </cofactor>
</comment>
<dbReference type="AlphaFoldDB" id="A0AB39KUS4"/>
<evidence type="ECO:0000259" key="8">
    <source>
        <dbReference type="Pfam" id="PF02770"/>
    </source>
</evidence>
<sequence>MDFNFSEEQSMLRDTIASYLQDKYDFETRRKIVSSESGWRADYWKAFAEELGILGASFSEELGGLGGGALDNMIVMEEFGKALVIEPYLGTVIIGGGFLKHSGHTDAADHIASIVAGETTIAFAYAEAQGRYTLSDLKTTAKKDGSGWVLNGHKAVVVGAPFASHLIVTARTGGSQREASGVSVFLVDKHAKGVTTRDYPTVDGGRASEVYFDNVSIPADALIGAEGAGLPLVEKVVDEATAAVCAEGVGVMRKLHEGTLDYAKQRKQFGTAISNFQVLQHRMVDMFIELEQSVSMTYMATLKLGESDAERAKAVSSAKVRIGRALKFCGQSAIQIHGGMGMTDELAIGHYFKRGTIIEGLFGSVDHHLTRYERLSFDKAA</sequence>
<dbReference type="InterPro" id="IPR009100">
    <property type="entry name" value="AcylCoA_DH/oxidase_NM_dom_sf"/>
</dbReference>
<evidence type="ECO:0000256" key="3">
    <source>
        <dbReference type="ARBA" id="ARBA00022630"/>
    </source>
</evidence>
<evidence type="ECO:0000259" key="7">
    <source>
        <dbReference type="Pfam" id="PF00441"/>
    </source>
</evidence>
<dbReference type="InterPro" id="IPR037069">
    <property type="entry name" value="AcylCoA_DH/ox_N_sf"/>
</dbReference>
<dbReference type="EMBL" id="CP158375">
    <property type="protein sequence ID" value="XDO97196.1"/>
    <property type="molecule type" value="Genomic_DNA"/>
</dbReference>
<dbReference type="InterPro" id="IPR009075">
    <property type="entry name" value="AcylCo_DH/oxidase_C"/>
</dbReference>
<comment type="similarity">
    <text evidence="2 6">Belongs to the acyl-CoA dehydrogenase family.</text>
</comment>
<evidence type="ECO:0000256" key="1">
    <source>
        <dbReference type="ARBA" id="ARBA00001974"/>
    </source>
</evidence>
<dbReference type="GO" id="GO:0003995">
    <property type="term" value="F:acyl-CoA dehydrogenase activity"/>
    <property type="evidence" value="ECO:0007669"/>
    <property type="project" value="TreeGrafter"/>
</dbReference>
<dbReference type="InterPro" id="IPR046373">
    <property type="entry name" value="Acyl-CoA_Oxase/DH_mid-dom_sf"/>
</dbReference>
<dbReference type="GO" id="GO:0050660">
    <property type="term" value="F:flavin adenine dinucleotide binding"/>
    <property type="evidence" value="ECO:0007669"/>
    <property type="project" value="InterPro"/>
</dbReference>
<evidence type="ECO:0000256" key="5">
    <source>
        <dbReference type="ARBA" id="ARBA00023002"/>
    </source>
</evidence>
<proteinExistence type="inferred from homology"/>
<feature type="domain" description="Acyl-CoA dehydrogenase/oxidase C-terminal" evidence="7">
    <location>
        <begin position="227"/>
        <end position="359"/>
    </location>
</feature>
<dbReference type="Pfam" id="PF02771">
    <property type="entry name" value="Acyl-CoA_dh_N"/>
    <property type="match status" value="1"/>
</dbReference>
<evidence type="ECO:0000259" key="9">
    <source>
        <dbReference type="Pfam" id="PF02771"/>
    </source>
</evidence>
<dbReference type="Pfam" id="PF00441">
    <property type="entry name" value="Acyl-CoA_dh_1"/>
    <property type="match status" value="1"/>
</dbReference>
<evidence type="ECO:0000256" key="4">
    <source>
        <dbReference type="ARBA" id="ARBA00022827"/>
    </source>
</evidence>
<evidence type="ECO:0000256" key="2">
    <source>
        <dbReference type="ARBA" id="ARBA00009347"/>
    </source>
</evidence>
<dbReference type="InterPro" id="IPR006091">
    <property type="entry name" value="Acyl-CoA_Oxase/DH_mid-dom"/>
</dbReference>
<gene>
    <name evidence="10" type="ORF">ABOZ73_01890</name>
</gene>
<dbReference type="Gene3D" id="2.40.110.10">
    <property type="entry name" value="Butyryl-CoA Dehydrogenase, subunit A, domain 2"/>
    <property type="match status" value="1"/>
</dbReference>
<protein>
    <submittedName>
        <fullName evidence="10">Acyl-CoA dehydrogenase family protein</fullName>
    </submittedName>
</protein>
<reference evidence="10" key="1">
    <citation type="submission" date="2024-06" db="EMBL/GenBank/DDBJ databases">
        <title>Caulobacter inopinatus, sp. nov.</title>
        <authorList>
            <person name="Donachie S.P."/>
        </authorList>
    </citation>
    <scope>NUCLEOTIDE SEQUENCE</scope>
    <source>
        <strain evidence="10">73W</strain>
    </source>
</reference>
<dbReference type="CDD" id="cd00567">
    <property type="entry name" value="ACAD"/>
    <property type="match status" value="1"/>
</dbReference>
<dbReference type="PANTHER" id="PTHR43884:SF20">
    <property type="entry name" value="ACYL-COA DEHYDROGENASE FADE28"/>
    <property type="match status" value="1"/>
</dbReference>
<dbReference type="SUPFAM" id="SSF56645">
    <property type="entry name" value="Acyl-CoA dehydrogenase NM domain-like"/>
    <property type="match status" value="1"/>
</dbReference>
<evidence type="ECO:0000313" key="10">
    <source>
        <dbReference type="EMBL" id="XDO97196.1"/>
    </source>
</evidence>
<dbReference type="Pfam" id="PF02770">
    <property type="entry name" value="Acyl-CoA_dh_M"/>
    <property type="match status" value="1"/>
</dbReference>
<dbReference type="Gene3D" id="1.10.540.10">
    <property type="entry name" value="Acyl-CoA dehydrogenase/oxidase, N-terminal domain"/>
    <property type="match status" value="1"/>
</dbReference>
<feature type="domain" description="Acyl-CoA dehydrogenase/oxidase N-terminal" evidence="9">
    <location>
        <begin position="6"/>
        <end position="83"/>
    </location>
</feature>
<evidence type="ECO:0000256" key="6">
    <source>
        <dbReference type="RuleBase" id="RU362125"/>
    </source>
</evidence>
<keyword evidence="5 6" id="KW-0560">Oxidoreductase</keyword>
<dbReference type="SUPFAM" id="SSF47203">
    <property type="entry name" value="Acyl-CoA dehydrogenase C-terminal domain-like"/>
    <property type="match status" value="1"/>
</dbReference>
<dbReference type="Gene3D" id="1.20.140.10">
    <property type="entry name" value="Butyryl-CoA Dehydrogenase, subunit A, domain 3"/>
    <property type="match status" value="1"/>
</dbReference>
<dbReference type="InterPro" id="IPR036250">
    <property type="entry name" value="AcylCo_DH-like_C"/>
</dbReference>